<evidence type="ECO:0000313" key="1">
    <source>
        <dbReference type="EMBL" id="JAA88314.1"/>
    </source>
</evidence>
<name>S4PCC4_9NEOP</name>
<protein>
    <submittedName>
        <fullName evidence="1">Uncharacterized protein</fullName>
    </submittedName>
</protein>
<reference evidence="1" key="2">
    <citation type="submission" date="2013-05" db="EMBL/GenBank/DDBJ databases">
        <authorList>
            <person name="Carter J.-M."/>
            <person name="Baker S.C."/>
            <person name="Pink R."/>
            <person name="Carter D.R.F."/>
            <person name="Collins A."/>
            <person name="Tomlin J."/>
            <person name="Gibbs M."/>
            <person name="Breuker C.J."/>
        </authorList>
    </citation>
    <scope>NUCLEOTIDE SEQUENCE</scope>
    <source>
        <tissue evidence="1">Ovary</tissue>
    </source>
</reference>
<accession>S4PCC4</accession>
<organism evidence="1">
    <name type="scientific">Pararge aegeria</name>
    <name type="common">speckled wood butterfly</name>
    <dbReference type="NCBI Taxonomy" id="116150"/>
    <lineage>
        <taxon>Eukaryota</taxon>
        <taxon>Metazoa</taxon>
        <taxon>Ecdysozoa</taxon>
        <taxon>Arthropoda</taxon>
        <taxon>Hexapoda</taxon>
        <taxon>Insecta</taxon>
        <taxon>Pterygota</taxon>
        <taxon>Neoptera</taxon>
        <taxon>Endopterygota</taxon>
        <taxon>Lepidoptera</taxon>
        <taxon>Glossata</taxon>
        <taxon>Ditrysia</taxon>
        <taxon>Papilionoidea</taxon>
        <taxon>Nymphalidae</taxon>
        <taxon>Satyrinae</taxon>
        <taxon>Satyrini</taxon>
        <taxon>Parargina</taxon>
        <taxon>Pararge</taxon>
    </lineage>
</organism>
<dbReference type="AlphaFoldDB" id="S4PCC4"/>
<sequence length="71" mass="8035">MGSVLKGNTGYLTCIVSNKEWSCEDFLNAPLKILDRFHLKYSPRAHGKFQTGASTKADRYDKILLNRSIES</sequence>
<proteinExistence type="predicted"/>
<reference evidence="1" key="1">
    <citation type="journal article" date="2013" name="BMC Genomics">
        <title>Unscrambling butterfly oogenesis.</title>
        <authorList>
            <person name="Carter J.M."/>
            <person name="Baker S.C."/>
            <person name="Pink R."/>
            <person name="Carter D.R."/>
            <person name="Collins A."/>
            <person name="Tomlin J."/>
            <person name="Gibbs M."/>
            <person name="Breuker C.J."/>
        </authorList>
    </citation>
    <scope>NUCLEOTIDE SEQUENCE</scope>
    <source>
        <tissue evidence="1">Ovary</tissue>
    </source>
</reference>
<dbReference type="EMBL" id="GAIX01004246">
    <property type="protein sequence ID" value="JAA88314.1"/>
    <property type="molecule type" value="Transcribed_RNA"/>
</dbReference>